<keyword evidence="3" id="KW-1185">Reference proteome</keyword>
<gene>
    <name evidence="2" type="ORF">HK103_005759</name>
</gene>
<reference evidence="2" key="1">
    <citation type="submission" date="2020-05" db="EMBL/GenBank/DDBJ databases">
        <title>Phylogenomic resolution of chytrid fungi.</title>
        <authorList>
            <person name="Stajich J.E."/>
            <person name="Amses K."/>
            <person name="Simmons R."/>
            <person name="Seto K."/>
            <person name="Myers J."/>
            <person name="Bonds A."/>
            <person name="Quandt C.A."/>
            <person name="Barry K."/>
            <person name="Liu P."/>
            <person name="Grigoriev I."/>
            <person name="Longcore J.E."/>
            <person name="James T.Y."/>
        </authorList>
    </citation>
    <scope>NUCLEOTIDE SEQUENCE</scope>
    <source>
        <strain evidence="2">PLAUS21</strain>
    </source>
</reference>
<evidence type="ECO:0000256" key="1">
    <source>
        <dbReference type="SAM" id="SignalP"/>
    </source>
</evidence>
<feature type="chain" id="PRO_5042274171" evidence="1">
    <location>
        <begin position="18"/>
        <end position="164"/>
    </location>
</feature>
<sequence length="164" mass="17825">MQFKSVLLSALVAATKTNFQIQANVDAGNGSYVRCLSYTGDRVVTFDFVARYQYEEAGNCMLTTFTYDSEHNTIQGVLAGAGSFDGYLTPVTSREGYAATLSLAPVPNPNVKWHVTFAENGSKGNIAVTLLNGKSVKHYNTTNFGGEFFIYVGDNLPLENIVQV</sequence>
<evidence type="ECO:0000313" key="3">
    <source>
        <dbReference type="Proteomes" id="UP001210925"/>
    </source>
</evidence>
<dbReference type="EMBL" id="JADGKB010000056">
    <property type="protein sequence ID" value="KAJ3256076.1"/>
    <property type="molecule type" value="Genomic_DNA"/>
</dbReference>
<evidence type="ECO:0000313" key="2">
    <source>
        <dbReference type="EMBL" id="KAJ3256076.1"/>
    </source>
</evidence>
<dbReference type="Proteomes" id="UP001210925">
    <property type="component" value="Unassembled WGS sequence"/>
</dbReference>
<feature type="signal peptide" evidence="1">
    <location>
        <begin position="1"/>
        <end position="17"/>
    </location>
</feature>
<protein>
    <submittedName>
        <fullName evidence="2">Uncharacterized protein</fullName>
    </submittedName>
</protein>
<keyword evidence="1" id="KW-0732">Signal</keyword>
<name>A0AAD5UES6_9FUNG</name>
<proteinExistence type="predicted"/>
<comment type="caution">
    <text evidence="2">The sequence shown here is derived from an EMBL/GenBank/DDBJ whole genome shotgun (WGS) entry which is preliminary data.</text>
</comment>
<accession>A0AAD5UES6</accession>
<dbReference type="AlphaFoldDB" id="A0AAD5UES6"/>
<organism evidence="2 3">
    <name type="scientific">Boothiomyces macroporosus</name>
    <dbReference type="NCBI Taxonomy" id="261099"/>
    <lineage>
        <taxon>Eukaryota</taxon>
        <taxon>Fungi</taxon>
        <taxon>Fungi incertae sedis</taxon>
        <taxon>Chytridiomycota</taxon>
        <taxon>Chytridiomycota incertae sedis</taxon>
        <taxon>Chytridiomycetes</taxon>
        <taxon>Rhizophydiales</taxon>
        <taxon>Terramycetaceae</taxon>
        <taxon>Boothiomyces</taxon>
    </lineage>
</organism>